<name>A0A0S4KE41_BODSA</name>
<keyword evidence="3" id="KW-1185">Reference proteome</keyword>
<dbReference type="SUPFAM" id="SSF53474">
    <property type="entry name" value="alpha/beta-Hydrolases"/>
    <property type="match status" value="1"/>
</dbReference>
<organism evidence="2 3">
    <name type="scientific">Bodo saltans</name>
    <name type="common">Flagellated protozoan</name>
    <dbReference type="NCBI Taxonomy" id="75058"/>
    <lineage>
        <taxon>Eukaryota</taxon>
        <taxon>Discoba</taxon>
        <taxon>Euglenozoa</taxon>
        <taxon>Kinetoplastea</taxon>
        <taxon>Metakinetoplastina</taxon>
        <taxon>Eubodonida</taxon>
        <taxon>Bodonidae</taxon>
        <taxon>Bodo</taxon>
    </lineage>
</organism>
<feature type="compositionally biased region" description="Polar residues" evidence="1">
    <location>
        <begin position="1"/>
        <end position="10"/>
    </location>
</feature>
<dbReference type="OMA" id="RAPNPIN"/>
<dbReference type="Proteomes" id="UP000051952">
    <property type="component" value="Unassembled WGS sequence"/>
</dbReference>
<accession>A0A0S4KE41</accession>
<dbReference type="AlphaFoldDB" id="A0A0S4KE41"/>
<proteinExistence type="predicted"/>
<feature type="region of interest" description="Disordered" evidence="1">
    <location>
        <begin position="238"/>
        <end position="260"/>
    </location>
</feature>
<dbReference type="EMBL" id="CYKH01000122">
    <property type="protein sequence ID" value="CUI11637.1"/>
    <property type="molecule type" value="Genomic_DNA"/>
</dbReference>
<evidence type="ECO:0000313" key="3">
    <source>
        <dbReference type="Proteomes" id="UP000051952"/>
    </source>
</evidence>
<dbReference type="VEuPathDB" id="TriTrypDB:BSAL_54070"/>
<sequence length="488" mass="54470">MGQAASSSSTQHEDDRASNATTSAFPHDPTTLLQREEVAKLPLVPHFVYALLSEHVYNDPDRRPLPAEWSILMTCADVDLDREGYFAAAYVNETLGHCIIAERGTSDVLGVRAGVWMYFDEPTIQFSLSEQFSKQVRLRLSLTKERSGRKYFISYTGHSLGAVLAACRACAEHTYAITFESPGCKTFVEKTMHPFRADDVDIITYLRAPNPINTLKPQCGYLVQLPYVAAPPALQKPLGTNANSSSGGPTSPLSNAGGKAQISTSAGAGAAASAISNLKAVLPSMPNPQEYLRTRLISAGVPELQQYLSKIEPVFRELLEQTQQVHSIHSIVSNFEHSDEPVGQDVVLTWPSHMMQFLEYYNITKSMEDPINQQPNVYAAYDALLQRLYLTAKRPKSRIPLRFLTKDAQKLVRIWTMLKPAQKKLFPFTELEARALNTNSIQGENLQTSVMTAFQMKQYLSLILWREEVKNFLDRFAFDVLEGKASKL</sequence>
<evidence type="ECO:0000256" key="1">
    <source>
        <dbReference type="SAM" id="MobiDB-lite"/>
    </source>
</evidence>
<evidence type="ECO:0008006" key="4">
    <source>
        <dbReference type="Google" id="ProtNLM"/>
    </source>
</evidence>
<reference evidence="3" key="1">
    <citation type="submission" date="2015-09" db="EMBL/GenBank/DDBJ databases">
        <authorList>
            <consortium name="Pathogen Informatics"/>
        </authorList>
    </citation>
    <scope>NUCLEOTIDE SEQUENCE [LARGE SCALE GENOMIC DNA]</scope>
    <source>
        <strain evidence="3">Lake Konstanz</strain>
    </source>
</reference>
<dbReference type="InterPro" id="IPR029058">
    <property type="entry name" value="AB_hydrolase_fold"/>
</dbReference>
<dbReference type="OrthoDB" id="239042at2759"/>
<evidence type="ECO:0000313" key="2">
    <source>
        <dbReference type="EMBL" id="CUI11637.1"/>
    </source>
</evidence>
<protein>
    <recommendedName>
        <fullName evidence="4">Fungal lipase-like domain-containing protein</fullName>
    </recommendedName>
</protein>
<gene>
    <name evidence="2" type="ORF">BSAL_54070</name>
</gene>
<feature type="compositionally biased region" description="Polar residues" evidence="1">
    <location>
        <begin position="238"/>
        <end position="254"/>
    </location>
</feature>
<feature type="region of interest" description="Disordered" evidence="1">
    <location>
        <begin position="1"/>
        <end position="29"/>
    </location>
</feature>